<evidence type="ECO:0000313" key="6">
    <source>
        <dbReference type="EnsemblMetazoa" id="tetur26g00690.1"/>
    </source>
</evidence>
<dbReference type="Pfam" id="PF12068">
    <property type="entry name" value="PH_RBD"/>
    <property type="match status" value="1"/>
</dbReference>
<dbReference type="GO" id="GO:0005096">
    <property type="term" value="F:GTPase activator activity"/>
    <property type="evidence" value="ECO:0007669"/>
    <property type="project" value="UniProtKB-KW"/>
</dbReference>
<evidence type="ECO:0000259" key="5">
    <source>
        <dbReference type="PROSITE" id="PS50826"/>
    </source>
</evidence>
<dbReference type="eggNOG" id="KOG1648">
    <property type="taxonomic scope" value="Eukaryota"/>
</dbReference>
<dbReference type="InterPro" id="IPR035969">
    <property type="entry name" value="Rab-GAP_TBC_sf"/>
</dbReference>
<evidence type="ECO:0000256" key="2">
    <source>
        <dbReference type="ARBA" id="ARBA00034124"/>
    </source>
</evidence>
<dbReference type="Gene3D" id="1.10.8.270">
    <property type="entry name" value="putative rabgap domain of human tbc1 domain family member 14 like domains"/>
    <property type="match status" value="1"/>
</dbReference>
<dbReference type="SUPFAM" id="SSF47923">
    <property type="entry name" value="Ypt/Rab-GAP domain of gyp1p"/>
    <property type="match status" value="2"/>
</dbReference>
<comment type="similarity">
    <text evidence="2">Belongs to the RUTBC family.</text>
</comment>
<keyword evidence="7" id="KW-1185">Reference proteome</keyword>
<feature type="compositionally biased region" description="Basic and acidic residues" evidence="3">
    <location>
        <begin position="741"/>
        <end position="751"/>
    </location>
</feature>
<feature type="compositionally biased region" description="Low complexity" evidence="3">
    <location>
        <begin position="479"/>
        <end position="494"/>
    </location>
</feature>
<dbReference type="SMART" id="SM00593">
    <property type="entry name" value="RUN"/>
    <property type="match status" value="1"/>
</dbReference>
<feature type="region of interest" description="Disordered" evidence="3">
    <location>
        <begin position="796"/>
        <end position="822"/>
    </location>
</feature>
<dbReference type="Pfam" id="PF02759">
    <property type="entry name" value="RUN"/>
    <property type="match status" value="1"/>
</dbReference>
<reference evidence="6" key="2">
    <citation type="submission" date="2015-06" db="UniProtKB">
        <authorList>
            <consortium name="EnsemblMetazoa"/>
        </authorList>
    </citation>
    <scope>IDENTIFICATION</scope>
</reference>
<feature type="domain" description="Rab-GAP TBC" evidence="4">
    <location>
        <begin position="605"/>
        <end position="1000"/>
    </location>
</feature>
<feature type="region of interest" description="Disordered" evidence="3">
    <location>
        <begin position="672"/>
        <end position="781"/>
    </location>
</feature>
<dbReference type="SUPFAM" id="SSF140741">
    <property type="entry name" value="RUN domain-like"/>
    <property type="match status" value="1"/>
</dbReference>
<dbReference type="Gene3D" id="2.30.29.230">
    <property type="match status" value="1"/>
</dbReference>
<dbReference type="InterPro" id="IPR037745">
    <property type="entry name" value="SGSM1/2"/>
</dbReference>
<dbReference type="CDD" id="cd17687">
    <property type="entry name" value="RUN_SGSM1_like"/>
    <property type="match status" value="1"/>
</dbReference>
<dbReference type="Gene3D" id="1.20.58.900">
    <property type="match status" value="1"/>
</dbReference>
<evidence type="ECO:0000256" key="3">
    <source>
        <dbReference type="SAM" id="MobiDB-lite"/>
    </source>
</evidence>
<dbReference type="AlphaFoldDB" id="T1KXM4"/>
<dbReference type="Pfam" id="PF00566">
    <property type="entry name" value="RabGAP-TBC"/>
    <property type="match status" value="1"/>
</dbReference>
<feature type="compositionally biased region" description="Polar residues" evidence="3">
    <location>
        <begin position="501"/>
        <end position="513"/>
    </location>
</feature>
<organism evidence="6 7">
    <name type="scientific">Tetranychus urticae</name>
    <name type="common">Two-spotted spider mite</name>
    <dbReference type="NCBI Taxonomy" id="32264"/>
    <lineage>
        <taxon>Eukaryota</taxon>
        <taxon>Metazoa</taxon>
        <taxon>Ecdysozoa</taxon>
        <taxon>Arthropoda</taxon>
        <taxon>Chelicerata</taxon>
        <taxon>Arachnida</taxon>
        <taxon>Acari</taxon>
        <taxon>Acariformes</taxon>
        <taxon>Trombidiformes</taxon>
        <taxon>Prostigmata</taxon>
        <taxon>Eleutherengona</taxon>
        <taxon>Raphignathae</taxon>
        <taxon>Tetranychoidea</taxon>
        <taxon>Tetranychidae</taxon>
        <taxon>Tetranychus</taxon>
    </lineage>
</organism>
<evidence type="ECO:0008006" key="8">
    <source>
        <dbReference type="Google" id="ProtNLM"/>
    </source>
</evidence>
<dbReference type="FunFam" id="1.10.8.270:FF:000064">
    <property type="entry name" value="Small G protein-signaling modulator 1b"/>
    <property type="match status" value="1"/>
</dbReference>
<dbReference type="GO" id="GO:0031410">
    <property type="term" value="C:cytoplasmic vesicle"/>
    <property type="evidence" value="ECO:0007669"/>
    <property type="project" value="UniProtKB-ARBA"/>
</dbReference>
<dbReference type="Gene3D" id="1.10.472.80">
    <property type="entry name" value="Ypt/Rab-GAP domain of gyp1p, domain 3"/>
    <property type="match status" value="1"/>
</dbReference>
<dbReference type="PANTHER" id="PTHR22957:SF502">
    <property type="entry name" value="SMALL G PROTEIN SIGNALING MODULATOR 2-RELATED"/>
    <property type="match status" value="1"/>
</dbReference>
<dbReference type="FunFam" id="1.20.58.900:FF:000017">
    <property type="entry name" value="Uncharacterized protein, isoform C"/>
    <property type="match status" value="1"/>
</dbReference>
<dbReference type="EnsemblMetazoa" id="tetur26g00690.1">
    <property type="protein sequence ID" value="tetur26g00690.1"/>
    <property type="gene ID" value="tetur26g00690"/>
</dbReference>
<dbReference type="InterPro" id="IPR000195">
    <property type="entry name" value="Rab-GAP-TBC_dom"/>
</dbReference>
<feature type="region of interest" description="Disordered" evidence="3">
    <location>
        <begin position="410"/>
        <end position="436"/>
    </location>
</feature>
<dbReference type="InterPro" id="IPR021935">
    <property type="entry name" value="SGSM1/2_RBD"/>
</dbReference>
<dbReference type="PROSITE" id="PS50086">
    <property type="entry name" value="TBC_RABGAP"/>
    <property type="match status" value="1"/>
</dbReference>
<dbReference type="InterPro" id="IPR037213">
    <property type="entry name" value="Run_dom_sf"/>
</dbReference>
<dbReference type="SMART" id="SM00164">
    <property type="entry name" value="TBC"/>
    <property type="match status" value="1"/>
</dbReference>
<dbReference type="PANTHER" id="PTHR22957">
    <property type="entry name" value="TBC1 DOMAIN FAMILY MEMBER GTPASE-ACTIVATING PROTEIN"/>
    <property type="match status" value="1"/>
</dbReference>
<protein>
    <recommendedName>
        <fullName evidence="8">Rab-GAP TBC domain-containing protein</fullName>
    </recommendedName>
</protein>
<dbReference type="OMA" id="CDRNYAY"/>
<feature type="domain" description="RUN" evidence="5">
    <location>
        <begin position="33"/>
        <end position="187"/>
    </location>
</feature>
<dbReference type="Proteomes" id="UP000015104">
    <property type="component" value="Unassembled WGS sequence"/>
</dbReference>
<gene>
    <name evidence="6" type="primary">107368350</name>
</gene>
<dbReference type="KEGG" id="tut:107368350"/>
<dbReference type="InterPro" id="IPR004012">
    <property type="entry name" value="Run_dom"/>
</dbReference>
<evidence type="ECO:0000313" key="7">
    <source>
        <dbReference type="Proteomes" id="UP000015104"/>
    </source>
</evidence>
<accession>T1KXM4</accession>
<dbReference type="EMBL" id="CAEY01000696">
    <property type="status" value="NOT_ANNOTATED_CDS"/>
    <property type="molecule type" value="Genomic_DNA"/>
</dbReference>
<reference evidence="7" key="1">
    <citation type="submission" date="2011-08" db="EMBL/GenBank/DDBJ databases">
        <authorList>
            <person name="Rombauts S."/>
        </authorList>
    </citation>
    <scope>NUCLEOTIDE SEQUENCE</scope>
    <source>
        <strain evidence="7">London</strain>
    </source>
</reference>
<feature type="compositionally biased region" description="Polar residues" evidence="3">
    <location>
        <begin position="768"/>
        <end position="781"/>
    </location>
</feature>
<feature type="compositionally biased region" description="Low complexity" evidence="3">
    <location>
        <begin position="421"/>
        <end position="431"/>
    </location>
</feature>
<dbReference type="PROSITE" id="PS50826">
    <property type="entry name" value="RUN"/>
    <property type="match status" value="1"/>
</dbReference>
<evidence type="ECO:0000256" key="1">
    <source>
        <dbReference type="ARBA" id="ARBA00022468"/>
    </source>
</evidence>
<name>T1KXM4_TETUR</name>
<dbReference type="STRING" id="32264.T1KXM4"/>
<sequence length="1069" mass="121020">MESEKEYREKLLRMVKKEVKQIMEEAVTRKFVHEESSSITSLCVAVDACLSHGLKRRALGLFKTNSTTALLQKVAKNFEPAAIVYKAVVQIETSDPSKRTSSSSDSTNQLKNKIISNSPTKTARYLWIRVALIEKKLGEIVSHVVTNHSQYYEKEALVADPVGGQILASLLVGPCALDYSKMKTQDHYWTDPPADELVQRNRLVNPHSNGPSTPPIGRKPLGLPFRRGPITDSRISSSSDENLRLSSWSPRDYVESLHQNGKTTLLYGKNNVLVQPKENLEPIPGYLSLHQTPAGLVIKWTPNQLMNGSASIGEALPNESPSITQDKSSFWDYAMTVNVEDIVYLHCHQQDSCGTVVLVGQDGVQRSPIRFPKGGHLLAFLSCLENGLVPYGQLVPPLWTQKGKGKVFPKLKRKNHRSMFNGNKSESGSSSEENETTDYVFRIVSSSEKPESISQEMFDPKTTKTNSFLWRARNGLQDKNTSNSSSTSSTSSKSLSEDGTLESNNTKVSQMPNQPIPTDKSIKILCDTMKRQIISRAFYGWLAHCRHLRTVRTHLSGLVNPVIIPVDKPTEASKGLTKTAWESFHDENGRITSPDEIRRLIYYGGVEHDIRKQVWPYLLGHYEFDFTEEERVERDKDVTQHYEITMTDWLAVEAIVRQRDKEIMAANLAKLSSESNNSTEIPLVGPAKETNNCSNEVFTDFSDSEESDVDDKKGSVVKSTEDSTSNENKPKGKGMRTSRGRSVDSTHSESKSRRKNPGSRDCLKRQRQIGSETSAGQNIVITNPSVDLTRAYKSEGTIDKSDSDSNSVGVNKNDHNLTNDRNLGLEPGSTCISPASSNGGVYPNELLDLFSLNLHRIDKDVQRCDRNYWYFMNKDNLEKLRNVMCTYVWEHLDQGYVQGMCDLVAPLLVIFDDEVKSYSCFCELMKRMVSNFPHGGAMDTHFANMRSLIQILDNEIFDLMHSNGDYTHFYFCYRWFLLDFKRELLYEDIFRVWEVIWAAKFVASAHFVLFIALALVEYYRDIILENDMDFTDIIKFFNEMAERHDAKAVLKLSRELVLQIQSLMDNNYN</sequence>
<feature type="region of interest" description="Disordered" evidence="3">
    <location>
        <begin position="474"/>
        <end position="517"/>
    </location>
</feature>
<dbReference type="CDD" id="cd15784">
    <property type="entry name" value="PH_RUTBC"/>
    <property type="match status" value="1"/>
</dbReference>
<dbReference type="FunFam" id="1.10.472.80:FF:000004">
    <property type="entry name" value="Small G protein signaling modulator 1"/>
    <property type="match status" value="1"/>
</dbReference>
<dbReference type="OrthoDB" id="10264062at2759"/>
<dbReference type="HOGENOM" id="CLU_006235_0_0_1"/>
<dbReference type="FunFam" id="2.30.29.230:FF:000008">
    <property type="entry name" value="Small G protein signaling modulator 2"/>
    <property type="match status" value="1"/>
</dbReference>
<proteinExistence type="inferred from homology"/>
<evidence type="ECO:0000259" key="4">
    <source>
        <dbReference type="PROSITE" id="PS50086"/>
    </source>
</evidence>
<keyword evidence="1" id="KW-0343">GTPase activation</keyword>